<dbReference type="Proteomes" id="UP000006906">
    <property type="component" value="Chromosome 3"/>
</dbReference>
<feature type="compositionally biased region" description="Low complexity" evidence="1">
    <location>
        <begin position="10"/>
        <end position="24"/>
    </location>
</feature>
<dbReference type="KEGG" id="cre:CHLRE_03g201350v5"/>
<sequence length="322" mass="34646">MSCGSGVAGNSNSRNSHNSSSSNNDPESDAGVAGVDSCYPLATSWRQLYGDLAATATFRIAFEDAAAATEEARTRGEMQHAPTVERFVQAVHALGLAACAHVSVRRCRAYGRHVHDELGWWLAERPQALVRFVRSLHVGLLDAQLCGSSTLARMWSSTYCWQRSAVQFLLEAPFWDRYGQLHQHQQHQQQPPLAGVVAAGDAGQWAALQRLLRECEALDATIRRLHKDVPAAMSLGLAAVGCSTADSEALAAAAEPSVSGGKLPSFVAGGGGQGLCQRGLCFDDVEEEWRAGGHAESSSGRGGLLACRRLVEPRSHWWAWMP</sequence>
<protein>
    <submittedName>
        <fullName evidence="2">Uncharacterized protein</fullName>
    </submittedName>
</protein>
<feature type="region of interest" description="Disordered" evidence="1">
    <location>
        <begin position="1"/>
        <end position="31"/>
    </location>
</feature>
<proteinExistence type="predicted"/>
<evidence type="ECO:0000256" key="1">
    <source>
        <dbReference type="SAM" id="MobiDB-lite"/>
    </source>
</evidence>
<dbReference type="EMBL" id="CM008964">
    <property type="protein sequence ID" value="PNW85884.1"/>
    <property type="molecule type" value="Genomic_DNA"/>
</dbReference>
<keyword evidence="3" id="KW-1185">Reference proteome</keyword>
<dbReference type="OrthoDB" id="537270at2759"/>
<accession>A0A2K3DZB8</accession>
<dbReference type="InParanoid" id="A0A2K3DZB8"/>
<gene>
    <name evidence="2" type="ORF">CHLRE_03g201350v5</name>
</gene>
<evidence type="ECO:0000313" key="3">
    <source>
        <dbReference type="Proteomes" id="UP000006906"/>
    </source>
</evidence>
<organism evidence="2 3">
    <name type="scientific">Chlamydomonas reinhardtii</name>
    <name type="common">Chlamydomonas smithii</name>
    <dbReference type="NCBI Taxonomy" id="3055"/>
    <lineage>
        <taxon>Eukaryota</taxon>
        <taxon>Viridiplantae</taxon>
        <taxon>Chlorophyta</taxon>
        <taxon>core chlorophytes</taxon>
        <taxon>Chlorophyceae</taxon>
        <taxon>CS clade</taxon>
        <taxon>Chlamydomonadales</taxon>
        <taxon>Chlamydomonadaceae</taxon>
        <taxon>Chlamydomonas</taxon>
    </lineage>
</organism>
<reference evidence="2 3" key="1">
    <citation type="journal article" date="2007" name="Science">
        <title>The Chlamydomonas genome reveals the evolution of key animal and plant functions.</title>
        <authorList>
            <person name="Merchant S.S."/>
            <person name="Prochnik S.E."/>
            <person name="Vallon O."/>
            <person name="Harris E.H."/>
            <person name="Karpowicz S.J."/>
            <person name="Witman G.B."/>
            <person name="Terry A."/>
            <person name="Salamov A."/>
            <person name="Fritz-Laylin L.K."/>
            <person name="Marechal-Drouard L."/>
            <person name="Marshall W.F."/>
            <person name="Qu L.H."/>
            <person name="Nelson D.R."/>
            <person name="Sanderfoot A.A."/>
            <person name="Spalding M.H."/>
            <person name="Kapitonov V.V."/>
            <person name="Ren Q."/>
            <person name="Ferris P."/>
            <person name="Lindquist E."/>
            <person name="Shapiro H."/>
            <person name="Lucas S.M."/>
            <person name="Grimwood J."/>
            <person name="Schmutz J."/>
            <person name="Cardol P."/>
            <person name="Cerutti H."/>
            <person name="Chanfreau G."/>
            <person name="Chen C.L."/>
            <person name="Cognat V."/>
            <person name="Croft M.T."/>
            <person name="Dent R."/>
            <person name="Dutcher S."/>
            <person name="Fernandez E."/>
            <person name="Fukuzawa H."/>
            <person name="Gonzalez-Ballester D."/>
            <person name="Gonzalez-Halphen D."/>
            <person name="Hallmann A."/>
            <person name="Hanikenne M."/>
            <person name="Hippler M."/>
            <person name="Inwood W."/>
            <person name="Jabbari K."/>
            <person name="Kalanon M."/>
            <person name="Kuras R."/>
            <person name="Lefebvre P.A."/>
            <person name="Lemaire S.D."/>
            <person name="Lobanov A.V."/>
            <person name="Lohr M."/>
            <person name="Manuell A."/>
            <person name="Meier I."/>
            <person name="Mets L."/>
            <person name="Mittag M."/>
            <person name="Mittelmeier T."/>
            <person name="Moroney J.V."/>
            <person name="Moseley J."/>
            <person name="Napoli C."/>
            <person name="Nedelcu A.M."/>
            <person name="Niyogi K."/>
            <person name="Novoselov S.V."/>
            <person name="Paulsen I.T."/>
            <person name="Pazour G."/>
            <person name="Purton S."/>
            <person name="Ral J.P."/>
            <person name="Riano-Pachon D.M."/>
            <person name="Riekhof W."/>
            <person name="Rymarquis L."/>
            <person name="Schroda M."/>
            <person name="Stern D."/>
            <person name="Umen J."/>
            <person name="Willows R."/>
            <person name="Wilson N."/>
            <person name="Zimmer S.L."/>
            <person name="Allmer J."/>
            <person name="Balk J."/>
            <person name="Bisova K."/>
            <person name="Chen C.J."/>
            <person name="Elias M."/>
            <person name="Gendler K."/>
            <person name="Hauser C."/>
            <person name="Lamb M.R."/>
            <person name="Ledford H."/>
            <person name="Long J.C."/>
            <person name="Minagawa J."/>
            <person name="Page M.D."/>
            <person name="Pan J."/>
            <person name="Pootakham W."/>
            <person name="Roje S."/>
            <person name="Rose A."/>
            <person name="Stahlberg E."/>
            <person name="Terauchi A.M."/>
            <person name="Yang P."/>
            <person name="Ball S."/>
            <person name="Bowler C."/>
            <person name="Dieckmann C.L."/>
            <person name="Gladyshev V.N."/>
            <person name="Green P."/>
            <person name="Jorgensen R."/>
            <person name="Mayfield S."/>
            <person name="Mueller-Roeber B."/>
            <person name="Rajamani S."/>
            <person name="Sayre R.T."/>
            <person name="Brokstein P."/>
            <person name="Dubchak I."/>
            <person name="Goodstein D."/>
            <person name="Hornick L."/>
            <person name="Huang Y.W."/>
            <person name="Jhaveri J."/>
            <person name="Luo Y."/>
            <person name="Martinez D."/>
            <person name="Ngau W.C."/>
            <person name="Otillar B."/>
            <person name="Poliakov A."/>
            <person name="Porter A."/>
            <person name="Szajkowski L."/>
            <person name="Werner G."/>
            <person name="Zhou K."/>
            <person name="Grigoriev I.V."/>
            <person name="Rokhsar D.S."/>
            <person name="Grossman A.R."/>
        </authorList>
    </citation>
    <scope>NUCLEOTIDE SEQUENCE [LARGE SCALE GENOMIC DNA]</scope>
    <source>
        <strain evidence="3">CC-503</strain>
    </source>
</reference>
<dbReference type="GeneID" id="66052997"/>
<dbReference type="ExpressionAtlas" id="A0A2K3DZB8">
    <property type="expression patterns" value="baseline"/>
</dbReference>
<dbReference type="Gramene" id="PNW85884">
    <property type="protein sequence ID" value="PNW85884"/>
    <property type="gene ID" value="CHLRE_03g201350v5"/>
</dbReference>
<dbReference type="AlphaFoldDB" id="A0A2K3DZB8"/>
<dbReference type="RefSeq" id="XP_042926561.1">
    <property type="nucleotide sequence ID" value="XM_043061366.1"/>
</dbReference>
<evidence type="ECO:0000313" key="2">
    <source>
        <dbReference type="EMBL" id="PNW85884.1"/>
    </source>
</evidence>
<name>A0A2K3DZB8_CHLRE</name>